<dbReference type="SMART" id="SM00304">
    <property type="entry name" value="HAMP"/>
    <property type="match status" value="1"/>
</dbReference>
<dbReference type="CDD" id="cd06225">
    <property type="entry name" value="HAMP"/>
    <property type="match status" value="1"/>
</dbReference>
<accession>A0A4Y8M3Q5</accession>
<dbReference type="SUPFAM" id="SSF158472">
    <property type="entry name" value="HAMP domain-like"/>
    <property type="match status" value="1"/>
</dbReference>
<evidence type="ECO:0000256" key="12">
    <source>
        <dbReference type="ARBA" id="ARBA00023012"/>
    </source>
</evidence>
<keyword evidence="5" id="KW-0597">Phosphoprotein</keyword>
<evidence type="ECO:0000256" key="13">
    <source>
        <dbReference type="ARBA" id="ARBA00023136"/>
    </source>
</evidence>
<evidence type="ECO:0000256" key="7">
    <source>
        <dbReference type="ARBA" id="ARBA00022692"/>
    </source>
</evidence>
<evidence type="ECO:0000256" key="3">
    <source>
        <dbReference type="ARBA" id="ARBA00012438"/>
    </source>
</evidence>
<comment type="catalytic activity">
    <reaction evidence="1">
        <text>ATP + protein L-histidine = ADP + protein N-phospho-L-histidine.</text>
        <dbReference type="EC" id="2.7.13.3"/>
    </reaction>
</comment>
<feature type="transmembrane region" description="Helical" evidence="14">
    <location>
        <begin position="163"/>
        <end position="182"/>
    </location>
</feature>
<dbReference type="CDD" id="cd16922">
    <property type="entry name" value="HATPase_EvgS-ArcB-TorS-like"/>
    <property type="match status" value="1"/>
</dbReference>
<evidence type="ECO:0000259" key="15">
    <source>
        <dbReference type="PROSITE" id="PS50109"/>
    </source>
</evidence>
<dbReference type="CDD" id="cd00082">
    <property type="entry name" value="HisKA"/>
    <property type="match status" value="1"/>
</dbReference>
<dbReference type="Gene3D" id="1.10.287.130">
    <property type="match status" value="1"/>
</dbReference>
<dbReference type="InterPro" id="IPR005467">
    <property type="entry name" value="His_kinase_dom"/>
</dbReference>
<evidence type="ECO:0000256" key="11">
    <source>
        <dbReference type="ARBA" id="ARBA00022989"/>
    </source>
</evidence>
<feature type="domain" description="HAMP" evidence="16">
    <location>
        <begin position="184"/>
        <end position="236"/>
    </location>
</feature>
<dbReference type="GO" id="GO:0005524">
    <property type="term" value="F:ATP binding"/>
    <property type="evidence" value="ECO:0007669"/>
    <property type="project" value="UniProtKB-KW"/>
</dbReference>
<dbReference type="EMBL" id="SOMN01000009">
    <property type="protein sequence ID" value="TFE27469.1"/>
    <property type="molecule type" value="Genomic_DNA"/>
</dbReference>
<dbReference type="Proteomes" id="UP000297900">
    <property type="component" value="Unassembled WGS sequence"/>
</dbReference>
<dbReference type="PROSITE" id="PS50109">
    <property type="entry name" value="HIS_KIN"/>
    <property type="match status" value="1"/>
</dbReference>
<evidence type="ECO:0000256" key="2">
    <source>
        <dbReference type="ARBA" id="ARBA00004651"/>
    </source>
</evidence>
<dbReference type="SUPFAM" id="SSF55874">
    <property type="entry name" value="ATPase domain of HSP90 chaperone/DNA topoisomerase II/histidine kinase"/>
    <property type="match status" value="1"/>
</dbReference>
<dbReference type="GO" id="GO:0005886">
    <property type="term" value="C:plasma membrane"/>
    <property type="evidence" value="ECO:0007669"/>
    <property type="project" value="UniProtKB-SubCell"/>
</dbReference>
<protein>
    <recommendedName>
        <fullName evidence="3">histidine kinase</fullName>
        <ecNumber evidence="3">2.7.13.3</ecNumber>
    </recommendedName>
</protein>
<dbReference type="RefSeq" id="WP_135151878.1">
    <property type="nucleotide sequence ID" value="NZ_SOMN01000009.1"/>
</dbReference>
<dbReference type="AlphaFoldDB" id="A0A4Y8M3Q5"/>
<evidence type="ECO:0000256" key="4">
    <source>
        <dbReference type="ARBA" id="ARBA00022475"/>
    </source>
</evidence>
<keyword evidence="11 14" id="KW-1133">Transmembrane helix</keyword>
<dbReference type="InterPro" id="IPR003661">
    <property type="entry name" value="HisK_dim/P_dom"/>
</dbReference>
<dbReference type="Pfam" id="PF00512">
    <property type="entry name" value="HisKA"/>
    <property type="match status" value="1"/>
</dbReference>
<dbReference type="Pfam" id="PF02518">
    <property type="entry name" value="HATPase_c"/>
    <property type="match status" value="1"/>
</dbReference>
<dbReference type="InterPro" id="IPR036097">
    <property type="entry name" value="HisK_dim/P_sf"/>
</dbReference>
<dbReference type="Gene3D" id="3.30.450.20">
    <property type="entry name" value="PAS domain"/>
    <property type="match status" value="1"/>
</dbReference>
<reference evidence="17 18" key="1">
    <citation type="submission" date="2019-03" db="EMBL/GenBank/DDBJ databases">
        <title>Cohnella endophytica sp. nov., a novel endophytic bacterium isolated from bark of Sonneratia apetala.</title>
        <authorList>
            <person name="Tuo L."/>
        </authorList>
    </citation>
    <scope>NUCLEOTIDE SEQUENCE [LARGE SCALE GENOMIC DNA]</scope>
    <source>
        <strain evidence="17 18">CCTCC AB 208254</strain>
    </source>
</reference>
<dbReference type="InterPro" id="IPR036890">
    <property type="entry name" value="HATPase_C_sf"/>
</dbReference>
<keyword evidence="9 17" id="KW-0418">Kinase</keyword>
<dbReference type="SMART" id="SM00388">
    <property type="entry name" value="HisKA"/>
    <property type="match status" value="1"/>
</dbReference>
<dbReference type="InterPro" id="IPR003594">
    <property type="entry name" value="HATPase_dom"/>
</dbReference>
<keyword evidence="8" id="KW-0547">Nucleotide-binding</keyword>
<evidence type="ECO:0000313" key="18">
    <source>
        <dbReference type="Proteomes" id="UP000297900"/>
    </source>
</evidence>
<dbReference type="GO" id="GO:0000155">
    <property type="term" value="F:phosphorelay sensor kinase activity"/>
    <property type="evidence" value="ECO:0007669"/>
    <property type="project" value="InterPro"/>
</dbReference>
<organism evidence="17 18">
    <name type="scientific">Cohnella luojiensis</name>
    <dbReference type="NCBI Taxonomy" id="652876"/>
    <lineage>
        <taxon>Bacteria</taxon>
        <taxon>Bacillati</taxon>
        <taxon>Bacillota</taxon>
        <taxon>Bacilli</taxon>
        <taxon>Bacillales</taxon>
        <taxon>Paenibacillaceae</taxon>
        <taxon>Cohnella</taxon>
    </lineage>
</organism>
<keyword evidence="13 14" id="KW-0472">Membrane</keyword>
<dbReference type="FunFam" id="3.30.565.10:FF:000006">
    <property type="entry name" value="Sensor histidine kinase WalK"/>
    <property type="match status" value="1"/>
</dbReference>
<evidence type="ECO:0000256" key="9">
    <source>
        <dbReference type="ARBA" id="ARBA00022777"/>
    </source>
</evidence>
<evidence type="ECO:0000256" key="14">
    <source>
        <dbReference type="SAM" id="Phobius"/>
    </source>
</evidence>
<dbReference type="Gene3D" id="1.10.8.500">
    <property type="entry name" value="HAMP domain in histidine kinase"/>
    <property type="match status" value="1"/>
</dbReference>
<keyword evidence="7 14" id="KW-0812">Transmembrane</keyword>
<evidence type="ECO:0000256" key="5">
    <source>
        <dbReference type="ARBA" id="ARBA00022553"/>
    </source>
</evidence>
<evidence type="ECO:0000256" key="6">
    <source>
        <dbReference type="ARBA" id="ARBA00022679"/>
    </source>
</evidence>
<keyword evidence="12" id="KW-0902">Two-component regulatory system</keyword>
<keyword evidence="10" id="KW-0067">ATP-binding</keyword>
<dbReference type="Gene3D" id="3.30.565.10">
    <property type="entry name" value="Histidine kinase-like ATPase, C-terminal domain"/>
    <property type="match status" value="1"/>
</dbReference>
<evidence type="ECO:0000313" key="17">
    <source>
        <dbReference type="EMBL" id="TFE27469.1"/>
    </source>
</evidence>
<proteinExistence type="predicted"/>
<sequence length="466" mass="52396">MKWNRIVVKLGGTIILLFLVVLLPVGFVTNQIFSGFYFNKVQENLDQLSSRYADFLASTQNPAAVKMMAEFSQVLVYVVDVDGQIIVDPGIESLSKGTHVPNEELEALSKGSAIKKEYKDSFTGIRYLVSGKPIKNSNLFYGGVYVLSSMEGIGQSVQKVQDLLILSGIGAFFIAVGFTFVISRKLSNPLIQMEQATRKIAKGDLETRVDVVSKDEIGSLAYAINDLAVDLQRYRDTRSEFFANISHELRTPMTYMEGYAKVVKEGLYQTEEERNQYLDIIYQESARLTHLIHDLFELSKMEEGKFSFNLEWIDLSEVIEQVTLKAGLKAKEKGLEISVDLQKDLPMIYADGLRMEQVFLNLIENAIRYSEKGTVFVQMKRSNSSEILINVEDTGIGIPQTELPYIFDRFYRVEKSRSRDFGGTGLGLAIVNRLVELQGGTIEVSSQVGHGTCFVLRFPLISKEEP</sequence>
<evidence type="ECO:0000256" key="8">
    <source>
        <dbReference type="ARBA" id="ARBA00022741"/>
    </source>
</evidence>
<dbReference type="EC" id="2.7.13.3" evidence="3"/>
<gene>
    <name evidence="17" type="ORF">E2980_09090</name>
</gene>
<dbReference type="PRINTS" id="PR00344">
    <property type="entry name" value="BCTRLSENSOR"/>
</dbReference>
<evidence type="ECO:0000256" key="1">
    <source>
        <dbReference type="ARBA" id="ARBA00000085"/>
    </source>
</evidence>
<dbReference type="OrthoDB" id="9813151at2"/>
<name>A0A4Y8M3Q5_9BACL</name>
<dbReference type="PANTHER" id="PTHR45528:SF1">
    <property type="entry name" value="SENSOR HISTIDINE KINASE CPXA"/>
    <property type="match status" value="1"/>
</dbReference>
<dbReference type="SMART" id="SM00387">
    <property type="entry name" value="HATPase_c"/>
    <property type="match status" value="1"/>
</dbReference>
<keyword evidence="6" id="KW-0808">Transferase</keyword>
<evidence type="ECO:0000259" key="16">
    <source>
        <dbReference type="PROSITE" id="PS50885"/>
    </source>
</evidence>
<dbReference type="PANTHER" id="PTHR45528">
    <property type="entry name" value="SENSOR HISTIDINE KINASE CPXA"/>
    <property type="match status" value="1"/>
</dbReference>
<feature type="domain" description="Histidine kinase" evidence="15">
    <location>
        <begin position="244"/>
        <end position="462"/>
    </location>
</feature>
<dbReference type="InterPro" id="IPR003660">
    <property type="entry name" value="HAMP_dom"/>
</dbReference>
<dbReference type="PROSITE" id="PS50885">
    <property type="entry name" value="HAMP"/>
    <property type="match status" value="1"/>
</dbReference>
<dbReference type="FunFam" id="1.10.287.130:FF:000001">
    <property type="entry name" value="Two-component sensor histidine kinase"/>
    <property type="match status" value="1"/>
</dbReference>
<dbReference type="InterPro" id="IPR004358">
    <property type="entry name" value="Sig_transdc_His_kin-like_C"/>
</dbReference>
<evidence type="ECO:0000256" key="10">
    <source>
        <dbReference type="ARBA" id="ARBA00022840"/>
    </source>
</evidence>
<keyword evidence="18" id="KW-1185">Reference proteome</keyword>
<comment type="subcellular location">
    <subcellularLocation>
        <location evidence="2">Cell membrane</location>
        <topology evidence="2">Multi-pass membrane protein</topology>
    </subcellularLocation>
</comment>
<feature type="transmembrane region" description="Helical" evidence="14">
    <location>
        <begin position="6"/>
        <end position="28"/>
    </location>
</feature>
<dbReference type="SUPFAM" id="SSF47384">
    <property type="entry name" value="Homodimeric domain of signal transducing histidine kinase"/>
    <property type="match status" value="1"/>
</dbReference>
<dbReference type="InterPro" id="IPR050398">
    <property type="entry name" value="HssS/ArlS-like"/>
</dbReference>
<dbReference type="Pfam" id="PF00672">
    <property type="entry name" value="HAMP"/>
    <property type="match status" value="1"/>
</dbReference>
<keyword evidence="4" id="KW-1003">Cell membrane</keyword>
<comment type="caution">
    <text evidence="17">The sequence shown here is derived from an EMBL/GenBank/DDBJ whole genome shotgun (WGS) entry which is preliminary data.</text>
</comment>